<reference evidence="1 2" key="2">
    <citation type="submission" date="2017-02" db="EMBL/GenBank/DDBJ databases">
        <title>A genome survey and senescence transcriptome analysis in Lentinula edodes.</title>
        <authorList>
            <person name="Sakamoto Y."/>
            <person name="Nakade K."/>
            <person name="Sato S."/>
            <person name="Yoshida Y."/>
            <person name="Miyazaki K."/>
            <person name="Natsume S."/>
            <person name="Konno N."/>
        </authorList>
    </citation>
    <scope>NUCLEOTIDE SEQUENCE [LARGE SCALE GENOMIC DNA]</scope>
    <source>
        <strain evidence="1 2">NBRC 111202</strain>
    </source>
</reference>
<proteinExistence type="predicted"/>
<dbReference type="AlphaFoldDB" id="A0A1Q3EKR6"/>
<comment type="caution">
    <text evidence="1">The sequence shown here is derived from an EMBL/GenBank/DDBJ whole genome shotgun (WGS) entry which is preliminary data.</text>
</comment>
<gene>
    <name evidence="1" type="ORF">LENED_009788</name>
</gene>
<name>A0A1Q3EKR6_LENED</name>
<evidence type="ECO:0000313" key="1">
    <source>
        <dbReference type="EMBL" id="GAW07776.1"/>
    </source>
</evidence>
<keyword evidence="2" id="KW-1185">Reference proteome</keyword>
<dbReference type="EMBL" id="BDGU01000501">
    <property type="protein sequence ID" value="GAW07776.1"/>
    <property type="molecule type" value="Genomic_DNA"/>
</dbReference>
<dbReference type="Proteomes" id="UP000188533">
    <property type="component" value="Unassembled WGS sequence"/>
</dbReference>
<protein>
    <submittedName>
        <fullName evidence="1">Uncharacterized protein</fullName>
    </submittedName>
</protein>
<reference evidence="1 2" key="1">
    <citation type="submission" date="2016-08" db="EMBL/GenBank/DDBJ databases">
        <authorList>
            <consortium name="Lentinula edodes genome sequencing consortium"/>
            <person name="Sakamoto Y."/>
            <person name="Nakade K."/>
            <person name="Sato S."/>
            <person name="Yoshida Y."/>
            <person name="Miyazaki K."/>
            <person name="Natsume S."/>
            <person name="Konno N."/>
        </authorList>
    </citation>
    <scope>NUCLEOTIDE SEQUENCE [LARGE SCALE GENOMIC DNA]</scope>
    <source>
        <strain evidence="1 2">NBRC 111202</strain>
    </source>
</reference>
<organism evidence="1 2">
    <name type="scientific">Lentinula edodes</name>
    <name type="common">Shiitake mushroom</name>
    <name type="synonym">Lentinus edodes</name>
    <dbReference type="NCBI Taxonomy" id="5353"/>
    <lineage>
        <taxon>Eukaryota</taxon>
        <taxon>Fungi</taxon>
        <taxon>Dikarya</taxon>
        <taxon>Basidiomycota</taxon>
        <taxon>Agaricomycotina</taxon>
        <taxon>Agaricomycetes</taxon>
        <taxon>Agaricomycetidae</taxon>
        <taxon>Agaricales</taxon>
        <taxon>Marasmiineae</taxon>
        <taxon>Omphalotaceae</taxon>
        <taxon>Lentinula</taxon>
    </lineage>
</organism>
<sequence>MTIILDIPNEYFPVQASTYDELAIRRPRNLFATTPFVRLNTLRSDDRQMHREHNCKVFKRDDKKGCFVVVRLII</sequence>
<accession>A0A1Q3EKR6</accession>
<evidence type="ECO:0000313" key="2">
    <source>
        <dbReference type="Proteomes" id="UP000188533"/>
    </source>
</evidence>